<organism evidence="4 5">
    <name type="scientific">Aequorivita aurantiaca</name>
    <dbReference type="NCBI Taxonomy" id="3053356"/>
    <lineage>
        <taxon>Bacteria</taxon>
        <taxon>Pseudomonadati</taxon>
        <taxon>Bacteroidota</taxon>
        <taxon>Flavobacteriia</taxon>
        <taxon>Flavobacteriales</taxon>
        <taxon>Flavobacteriaceae</taxon>
        <taxon>Aequorivita</taxon>
    </lineage>
</organism>
<keyword evidence="2" id="KW-1133">Transmembrane helix</keyword>
<dbReference type="Pfam" id="PF13568">
    <property type="entry name" value="OMP_b-brl_2"/>
    <property type="match status" value="1"/>
</dbReference>
<dbReference type="SUPFAM" id="SSF56925">
    <property type="entry name" value="OMPA-like"/>
    <property type="match status" value="1"/>
</dbReference>
<feature type="compositionally biased region" description="Polar residues" evidence="1">
    <location>
        <begin position="103"/>
        <end position="117"/>
    </location>
</feature>
<protein>
    <submittedName>
        <fullName evidence="4">Outer membrane beta-barrel protein</fullName>
    </submittedName>
</protein>
<dbReference type="EMBL" id="JAUGQQ010000001">
    <property type="protein sequence ID" value="MDN3723231.1"/>
    <property type="molecule type" value="Genomic_DNA"/>
</dbReference>
<keyword evidence="2" id="KW-0472">Membrane</keyword>
<sequence length="519" mass="57431">MKEKKNIDNIFNEGFKNFEATPSPRVWENIQAQLKKEKEDRKVIPLWIKLGSVAALLAVMLSVGNWVFSPSDLGSPSITDENVQKTEEKLHEDSKFEKEIRANETQVASEENTLQNESTKDLTIFEDKATINENKAKSSDRNNIKSSENSNLTVIASSNSDNKNLKSKDNSRKDLIDKNSQKNKVNERIANSDKSSEKINADKKEYNETLINTDKSVFDYKKEGLAIKGNSEKNKSKKNLVKTEEEVAEDSKNKKSIFDAIAEKDELAPPTEKSKKEKPEHRWNVAPTVAPVYYSSLGNGSSIDPAFADNPQKGDVNMSYGVQVSYALNNRLSVRTGVNNVDLSYSTSDIEVGTGPVAYALSSVDYGGRNIVTTVVDKGAFATAAPSNGFGDVRPKSTQGDARLIQNINYYEVPVELKYAVLDTKLGVNVIGGVSTLFLGSNEVSVKADNFNTVLGDANNLSSVSFSTNVGLGLDYKLSKKFTFNIEPMFKYQLNPYTDSSVNFKPYYLGVYSGLSFKF</sequence>
<gene>
    <name evidence="4" type="ORF">QRD02_02460</name>
</gene>
<dbReference type="InterPro" id="IPR025665">
    <property type="entry name" value="Beta-barrel_OMP_2"/>
</dbReference>
<feature type="region of interest" description="Disordered" evidence="1">
    <location>
        <begin position="133"/>
        <end position="201"/>
    </location>
</feature>
<evidence type="ECO:0000259" key="3">
    <source>
        <dbReference type="Pfam" id="PF13568"/>
    </source>
</evidence>
<evidence type="ECO:0000313" key="5">
    <source>
        <dbReference type="Proteomes" id="UP001244787"/>
    </source>
</evidence>
<feature type="compositionally biased region" description="Basic and acidic residues" evidence="1">
    <location>
        <begin position="133"/>
        <end position="143"/>
    </location>
</feature>
<feature type="compositionally biased region" description="Polar residues" evidence="1">
    <location>
        <begin position="144"/>
        <end position="156"/>
    </location>
</feature>
<dbReference type="InterPro" id="IPR011250">
    <property type="entry name" value="OMP/PagP_B-barrel"/>
</dbReference>
<keyword evidence="2" id="KW-0812">Transmembrane</keyword>
<feature type="domain" description="Outer membrane protein beta-barrel" evidence="3">
    <location>
        <begin position="281"/>
        <end position="486"/>
    </location>
</feature>
<reference evidence="4 5" key="1">
    <citation type="submission" date="2023-06" db="EMBL/GenBank/DDBJ databases">
        <authorList>
            <person name="Ye Y.-Q."/>
            <person name="Du Z.-J."/>
        </authorList>
    </citation>
    <scope>NUCLEOTIDE SEQUENCE [LARGE SCALE GENOMIC DNA]</scope>
    <source>
        <strain evidence="4 5">SDUM287046</strain>
    </source>
</reference>
<evidence type="ECO:0000256" key="1">
    <source>
        <dbReference type="SAM" id="MobiDB-lite"/>
    </source>
</evidence>
<name>A0ABT8DH09_9FLAO</name>
<feature type="transmembrane region" description="Helical" evidence="2">
    <location>
        <begin position="46"/>
        <end position="68"/>
    </location>
</feature>
<feature type="region of interest" description="Disordered" evidence="1">
    <location>
        <begin position="102"/>
        <end position="121"/>
    </location>
</feature>
<proteinExistence type="predicted"/>
<dbReference type="RefSeq" id="WP_290253310.1">
    <property type="nucleotide sequence ID" value="NZ_JAUGQQ010000001.1"/>
</dbReference>
<evidence type="ECO:0000256" key="2">
    <source>
        <dbReference type="SAM" id="Phobius"/>
    </source>
</evidence>
<keyword evidence="5" id="KW-1185">Reference proteome</keyword>
<dbReference type="Proteomes" id="UP001244787">
    <property type="component" value="Unassembled WGS sequence"/>
</dbReference>
<evidence type="ECO:0000313" key="4">
    <source>
        <dbReference type="EMBL" id="MDN3723231.1"/>
    </source>
</evidence>
<feature type="compositionally biased region" description="Basic and acidic residues" evidence="1">
    <location>
        <begin position="163"/>
        <end position="201"/>
    </location>
</feature>
<comment type="caution">
    <text evidence="4">The sequence shown here is derived from an EMBL/GenBank/DDBJ whole genome shotgun (WGS) entry which is preliminary data.</text>
</comment>
<accession>A0ABT8DH09</accession>